<dbReference type="PROSITE" id="PS51755">
    <property type="entry name" value="OMPR_PHOB"/>
    <property type="match status" value="1"/>
</dbReference>
<reference evidence="6 7" key="1">
    <citation type="submission" date="2023-06" db="EMBL/GenBank/DDBJ databases">
        <title>Alkalimonas sp., MEB004 an alkaliphilic bacterium isolated from Lonar Lake, India.</title>
        <authorList>
            <person name="Joshi A."/>
            <person name="Thite S."/>
        </authorList>
    </citation>
    <scope>NUCLEOTIDE SEQUENCE [LARGE SCALE GENOMIC DNA]</scope>
    <source>
        <strain evidence="6 7">MEB004</strain>
    </source>
</reference>
<feature type="signal peptide" evidence="4">
    <location>
        <begin position="1"/>
        <end position="21"/>
    </location>
</feature>
<dbReference type="CDD" id="cd00383">
    <property type="entry name" value="trans_reg_C"/>
    <property type="match status" value="1"/>
</dbReference>
<organism evidence="6 7">
    <name type="scientific">Alkalimonas mucilaginosa</name>
    <dbReference type="NCBI Taxonomy" id="3057676"/>
    <lineage>
        <taxon>Bacteria</taxon>
        <taxon>Pseudomonadati</taxon>
        <taxon>Pseudomonadota</taxon>
        <taxon>Gammaproteobacteria</taxon>
        <taxon>Alkalimonas</taxon>
    </lineage>
</organism>
<keyword evidence="3" id="KW-1133">Transmembrane helix</keyword>
<accession>A0ABU7JFY4</accession>
<dbReference type="InterPro" id="IPR016032">
    <property type="entry name" value="Sig_transdc_resp-reg_C-effctor"/>
</dbReference>
<feature type="transmembrane region" description="Helical" evidence="3">
    <location>
        <begin position="77"/>
        <end position="98"/>
    </location>
</feature>
<evidence type="ECO:0000313" key="7">
    <source>
        <dbReference type="Proteomes" id="UP001339167"/>
    </source>
</evidence>
<keyword evidence="3" id="KW-0812">Transmembrane</keyword>
<dbReference type="Pfam" id="PF00486">
    <property type="entry name" value="Trans_reg_C"/>
    <property type="match status" value="1"/>
</dbReference>
<evidence type="ECO:0000256" key="4">
    <source>
        <dbReference type="SAM" id="SignalP"/>
    </source>
</evidence>
<feature type="transmembrane region" description="Helical" evidence="3">
    <location>
        <begin position="45"/>
        <end position="65"/>
    </location>
</feature>
<proteinExistence type="predicted"/>
<evidence type="ECO:0000259" key="5">
    <source>
        <dbReference type="PROSITE" id="PS51755"/>
    </source>
</evidence>
<name>A0ABU7JFY4_9GAMM</name>
<dbReference type="InterPro" id="IPR001867">
    <property type="entry name" value="OmpR/PhoB-type_DNA-bd"/>
</dbReference>
<sequence>MRTLWWTALLLLMLFPAGAQAHCFMLEAFGSSPFGVCYTDGPVYVITWVFLLWLMATITFGLLLLNPRVHLLIKVVLFVLSLPVSLVLLPLLFALQWLQQRLGWLQPLAVPNVQEQELAKEVAVAGVQTASPTQLLQLGHWQLNPVTHQLGLEGEWQTLEPKVYQLLAYFIEHQGRVISLEELHQNIWTGQVVTDTAVRRSISKLRHALGDTDAKNPRFIHSVMKRGYRFVMD</sequence>
<dbReference type="RefSeq" id="WP_330087743.1">
    <property type="nucleotide sequence ID" value="NZ_JAUGZK010000005.1"/>
</dbReference>
<evidence type="ECO:0000256" key="1">
    <source>
        <dbReference type="ARBA" id="ARBA00023125"/>
    </source>
</evidence>
<dbReference type="InterPro" id="IPR036388">
    <property type="entry name" value="WH-like_DNA-bd_sf"/>
</dbReference>
<dbReference type="SUPFAM" id="SSF46894">
    <property type="entry name" value="C-terminal effector domain of the bipartite response regulators"/>
    <property type="match status" value="1"/>
</dbReference>
<protein>
    <submittedName>
        <fullName evidence="6">Winged helix-turn-helix domain-containing protein</fullName>
    </submittedName>
</protein>
<gene>
    <name evidence="6" type="ORF">QWF21_09135</name>
</gene>
<evidence type="ECO:0000256" key="2">
    <source>
        <dbReference type="PROSITE-ProRule" id="PRU01091"/>
    </source>
</evidence>
<feature type="DNA-binding region" description="OmpR/PhoB-type" evidence="2">
    <location>
        <begin position="133"/>
        <end position="232"/>
    </location>
</feature>
<comment type="caution">
    <text evidence="6">The sequence shown here is derived from an EMBL/GenBank/DDBJ whole genome shotgun (WGS) entry which is preliminary data.</text>
</comment>
<keyword evidence="3" id="KW-0472">Membrane</keyword>
<evidence type="ECO:0000313" key="6">
    <source>
        <dbReference type="EMBL" id="MEE2024410.1"/>
    </source>
</evidence>
<keyword evidence="1 2" id="KW-0238">DNA-binding</keyword>
<dbReference type="EMBL" id="JAUGZK010000005">
    <property type="protein sequence ID" value="MEE2024410.1"/>
    <property type="molecule type" value="Genomic_DNA"/>
</dbReference>
<feature type="chain" id="PRO_5045215193" evidence="4">
    <location>
        <begin position="22"/>
        <end position="233"/>
    </location>
</feature>
<keyword evidence="7" id="KW-1185">Reference proteome</keyword>
<dbReference type="Proteomes" id="UP001339167">
    <property type="component" value="Unassembled WGS sequence"/>
</dbReference>
<feature type="domain" description="OmpR/PhoB-type" evidence="5">
    <location>
        <begin position="133"/>
        <end position="232"/>
    </location>
</feature>
<evidence type="ECO:0000256" key="3">
    <source>
        <dbReference type="SAM" id="Phobius"/>
    </source>
</evidence>
<dbReference type="SMART" id="SM00862">
    <property type="entry name" value="Trans_reg_C"/>
    <property type="match status" value="1"/>
</dbReference>
<dbReference type="Gene3D" id="1.10.10.10">
    <property type="entry name" value="Winged helix-like DNA-binding domain superfamily/Winged helix DNA-binding domain"/>
    <property type="match status" value="1"/>
</dbReference>
<keyword evidence="4" id="KW-0732">Signal</keyword>